<evidence type="ECO:0000256" key="2">
    <source>
        <dbReference type="ARBA" id="ARBA00022448"/>
    </source>
</evidence>
<name>A0A2H0R9L8_UNCKA</name>
<comment type="similarity">
    <text evidence="9">Belongs to the SecD/SecF family. SecD subfamily.</text>
</comment>
<organism evidence="14 15">
    <name type="scientific">candidate division WWE3 bacterium CG10_big_fil_rev_8_21_14_0_10_32_10</name>
    <dbReference type="NCBI Taxonomy" id="1975090"/>
    <lineage>
        <taxon>Bacteria</taxon>
        <taxon>Katanobacteria</taxon>
    </lineage>
</organism>
<evidence type="ECO:0000259" key="13">
    <source>
        <dbReference type="Pfam" id="PF22599"/>
    </source>
</evidence>
<keyword evidence="7 9" id="KW-0811">Translocation</keyword>
<evidence type="ECO:0000256" key="5">
    <source>
        <dbReference type="ARBA" id="ARBA00022927"/>
    </source>
</evidence>
<dbReference type="InterPro" id="IPR005791">
    <property type="entry name" value="SecD"/>
</dbReference>
<evidence type="ECO:0000259" key="11">
    <source>
        <dbReference type="Pfam" id="PF02355"/>
    </source>
</evidence>
<keyword evidence="4 9" id="KW-0812">Transmembrane</keyword>
<dbReference type="GO" id="GO:0015450">
    <property type="term" value="F:protein-transporting ATPase activity"/>
    <property type="evidence" value="ECO:0007669"/>
    <property type="project" value="InterPro"/>
</dbReference>
<dbReference type="AlphaFoldDB" id="A0A2H0R9L8"/>
<dbReference type="SUPFAM" id="SSF82866">
    <property type="entry name" value="Multidrug efflux transporter AcrB transmembrane domain"/>
    <property type="match status" value="1"/>
</dbReference>
<keyword evidence="2 9" id="KW-0813">Transport</keyword>
<dbReference type="NCBIfam" id="TIGR01129">
    <property type="entry name" value="secD"/>
    <property type="match status" value="1"/>
</dbReference>
<feature type="transmembrane region" description="Helical" evidence="9">
    <location>
        <begin position="293"/>
        <end position="310"/>
    </location>
</feature>
<dbReference type="GO" id="GO:0005886">
    <property type="term" value="C:plasma membrane"/>
    <property type="evidence" value="ECO:0007669"/>
    <property type="project" value="UniProtKB-SubCell"/>
</dbReference>
<dbReference type="Pfam" id="PF21760">
    <property type="entry name" value="SecD_1st"/>
    <property type="match status" value="1"/>
</dbReference>
<dbReference type="NCBIfam" id="TIGR00916">
    <property type="entry name" value="2A0604s01"/>
    <property type="match status" value="1"/>
</dbReference>
<keyword evidence="8 9" id="KW-0472">Membrane</keyword>
<evidence type="ECO:0000256" key="1">
    <source>
        <dbReference type="ARBA" id="ARBA00004651"/>
    </source>
</evidence>
<dbReference type="HAMAP" id="MF_01463_B">
    <property type="entry name" value="SecD_B"/>
    <property type="match status" value="1"/>
</dbReference>
<dbReference type="Pfam" id="PF22599">
    <property type="entry name" value="SecDF_P1_head"/>
    <property type="match status" value="1"/>
</dbReference>
<keyword evidence="6 9" id="KW-1133">Transmembrane helix</keyword>
<evidence type="ECO:0000313" key="14">
    <source>
        <dbReference type="EMBL" id="PIR43167.1"/>
    </source>
</evidence>
<dbReference type="Gene3D" id="1.20.1640.10">
    <property type="entry name" value="Multidrug efflux transporter AcrB transmembrane domain"/>
    <property type="match status" value="1"/>
</dbReference>
<dbReference type="Pfam" id="PF02355">
    <property type="entry name" value="SecD_SecF_C"/>
    <property type="match status" value="1"/>
</dbReference>
<evidence type="ECO:0000256" key="7">
    <source>
        <dbReference type="ARBA" id="ARBA00023010"/>
    </source>
</evidence>
<keyword evidence="5 9" id="KW-0653">Protein transport</keyword>
<evidence type="ECO:0000256" key="8">
    <source>
        <dbReference type="ARBA" id="ARBA00023136"/>
    </source>
</evidence>
<comment type="caution">
    <text evidence="9">Lacks conserved residue(s) required for the propagation of feature annotation.</text>
</comment>
<evidence type="ECO:0000313" key="15">
    <source>
        <dbReference type="Proteomes" id="UP000230214"/>
    </source>
</evidence>
<sequence>MNFFKNKYYSLWLIFLITLVAVSVNLPKIDINRTFGNTKILYVGGYQINFFNKYLRSLDLKKGLDIAGGVRVVLKPDLSDIKDSTKKESLDALKRILEVRVNRFGVNEPNVTVVNFNNQYQVYVEIPGITDVDRALNLIGQTAKLSFKIEKPKEDSNSDENTDQQTIPDFADTNLTSNDVQSAEVSLYKSETGADEPSVKLVFNTEGTKKFKDITKNNLGKRLAIYLDEYILIAPVIKSEIPTGEAYITGGFTLDSAKDIAIQINSGALPVPVSIVSQSRIGATVGNNTVTKSVVGGIIGLFFVAVFMISNYKKLGVISILSLSLYGLITATLYKLIPVTLTLPGIAGFVLSIGMAVDSNILIFEKAKEEKRNGKTEKQALELGFISAWTSIKDANIVSLIIAFILFNPLDWGFLLNSGPVRGFAATLGLGIAISLFTGVYVTRNLVRLFYKIDSPK</sequence>
<dbReference type="Proteomes" id="UP000230214">
    <property type="component" value="Unassembled WGS sequence"/>
</dbReference>
<accession>A0A2H0R9L8</accession>
<evidence type="ECO:0000256" key="3">
    <source>
        <dbReference type="ARBA" id="ARBA00022475"/>
    </source>
</evidence>
<comment type="subunit">
    <text evidence="9">Forms a complex with SecF. Part of the essential Sec protein translocation apparatus which comprises SecA, SecYEG and auxiliary proteins SecDF. Other proteins may also be involved.</text>
</comment>
<dbReference type="Gene3D" id="3.30.70.3400">
    <property type="match status" value="1"/>
</dbReference>
<comment type="function">
    <text evidence="9">Part of the Sec protein translocase complex. Interacts with the SecYEG preprotein conducting channel. SecDF uses the proton motive force (PMF) to complete protein translocation after the ATP-dependent function of SecA.</text>
</comment>
<dbReference type="InterPro" id="IPR022813">
    <property type="entry name" value="SecD/SecF_arch_bac"/>
</dbReference>
<feature type="domain" description="SecDF P1 head subdomain" evidence="13">
    <location>
        <begin position="172"/>
        <end position="271"/>
    </location>
</feature>
<feature type="domain" description="Protein export membrane protein SecD/SecF C-terminal" evidence="11">
    <location>
        <begin position="274"/>
        <end position="450"/>
    </location>
</feature>
<feature type="transmembrane region" description="Helical" evidence="9">
    <location>
        <begin position="343"/>
        <end position="364"/>
    </location>
</feature>
<gene>
    <name evidence="9 14" type="primary">secD</name>
    <name evidence="14" type="ORF">COV24_03940</name>
</gene>
<feature type="domain" description="Protein translocase subunit SecDF P1" evidence="12">
    <location>
        <begin position="92"/>
        <end position="150"/>
    </location>
</feature>
<protein>
    <recommendedName>
        <fullName evidence="9">Protein translocase subunit SecD</fullName>
    </recommendedName>
</protein>
<dbReference type="InterPro" id="IPR048634">
    <property type="entry name" value="SecD_SecF_C"/>
</dbReference>
<comment type="subcellular location">
    <subcellularLocation>
        <location evidence="1 9">Cell membrane</location>
        <topology evidence="1 9">Multi-pass membrane protein</topology>
    </subcellularLocation>
</comment>
<comment type="caution">
    <text evidence="14">The sequence shown here is derived from an EMBL/GenBank/DDBJ whole genome shotgun (WGS) entry which is preliminary data.</text>
</comment>
<dbReference type="PANTHER" id="PTHR30081">
    <property type="entry name" value="PROTEIN-EXPORT MEMBRANE PROTEIN SEC"/>
    <property type="match status" value="1"/>
</dbReference>
<dbReference type="EMBL" id="PCXU01000035">
    <property type="protein sequence ID" value="PIR43167.1"/>
    <property type="molecule type" value="Genomic_DNA"/>
</dbReference>
<dbReference type="PANTHER" id="PTHR30081:SF1">
    <property type="entry name" value="PROTEIN TRANSLOCASE SUBUNIT SECD"/>
    <property type="match status" value="1"/>
</dbReference>
<evidence type="ECO:0000256" key="4">
    <source>
        <dbReference type="ARBA" id="ARBA00022692"/>
    </source>
</evidence>
<dbReference type="GO" id="GO:0006605">
    <property type="term" value="P:protein targeting"/>
    <property type="evidence" value="ECO:0007669"/>
    <property type="project" value="UniProtKB-UniRule"/>
</dbReference>
<feature type="compositionally biased region" description="Polar residues" evidence="10">
    <location>
        <begin position="163"/>
        <end position="174"/>
    </location>
</feature>
<evidence type="ECO:0000256" key="10">
    <source>
        <dbReference type="SAM" id="MobiDB-lite"/>
    </source>
</evidence>
<feature type="transmembrane region" description="Helical" evidence="9">
    <location>
        <begin position="419"/>
        <end position="442"/>
    </location>
</feature>
<evidence type="ECO:0000256" key="9">
    <source>
        <dbReference type="HAMAP-Rule" id="MF_01463"/>
    </source>
</evidence>
<dbReference type="InterPro" id="IPR055344">
    <property type="entry name" value="SecD_SecF_C_bact"/>
</dbReference>
<reference evidence="14 15" key="1">
    <citation type="submission" date="2017-09" db="EMBL/GenBank/DDBJ databases">
        <title>Depth-based differentiation of microbial function through sediment-hosted aquifers and enrichment of novel symbionts in the deep terrestrial subsurface.</title>
        <authorList>
            <person name="Probst A.J."/>
            <person name="Ladd B."/>
            <person name="Jarett J.K."/>
            <person name="Geller-Mcgrath D.E."/>
            <person name="Sieber C.M."/>
            <person name="Emerson J.B."/>
            <person name="Anantharaman K."/>
            <person name="Thomas B.C."/>
            <person name="Malmstrom R."/>
            <person name="Stieglmeier M."/>
            <person name="Klingl A."/>
            <person name="Woyke T."/>
            <person name="Ryan C.M."/>
            <person name="Banfield J.F."/>
        </authorList>
    </citation>
    <scope>NUCLEOTIDE SEQUENCE [LARGE SCALE GENOMIC DNA]</scope>
    <source>
        <strain evidence="14">CG10_big_fil_rev_8_21_14_0_10_32_10</strain>
    </source>
</reference>
<dbReference type="InterPro" id="IPR048631">
    <property type="entry name" value="SecD_1st"/>
</dbReference>
<keyword evidence="3 9" id="KW-1003">Cell membrane</keyword>
<feature type="region of interest" description="Disordered" evidence="10">
    <location>
        <begin position="150"/>
        <end position="174"/>
    </location>
</feature>
<dbReference type="InterPro" id="IPR054384">
    <property type="entry name" value="SecDF_P1_head"/>
</dbReference>
<dbReference type="GO" id="GO:0065002">
    <property type="term" value="P:intracellular protein transmembrane transport"/>
    <property type="evidence" value="ECO:0007669"/>
    <property type="project" value="UniProtKB-UniRule"/>
</dbReference>
<feature type="transmembrane region" description="Helical" evidence="9">
    <location>
        <begin position="385"/>
        <end position="407"/>
    </location>
</feature>
<dbReference type="Gene3D" id="3.30.1360.200">
    <property type="match status" value="1"/>
</dbReference>
<dbReference type="GO" id="GO:0043952">
    <property type="term" value="P:protein transport by the Sec complex"/>
    <property type="evidence" value="ECO:0007669"/>
    <property type="project" value="UniProtKB-UniRule"/>
</dbReference>
<proteinExistence type="inferred from homology"/>
<evidence type="ECO:0000256" key="6">
    <source>
        <dbReference type="ARBA" id="ARBA00022989"/>
    </source>
</evidence>
<evidence type="ECO:0000259" key="12">
    <source>
        <dbReference type="Pfam" id="PF21760"/>
    </source>
</evidence>
<feature type="transmembrane region" description="Helical" evidence="9">
    <location>
        <begin position="317"/>
        <end position="337"/>
    </location>
</feature>